<accession>A0AAW6U493</accession>
<evidence type="ECO:0000313" key="1">
    <source>
        <dbReference type="EMBL" id="MDI6452707.1"/>
    </source>
</evidence>
<gene>
    <name evidence="1" type="ORF">QJ521_03925</name>
</gene>
<reference evidence="1" key="1">
    <citation type="submission" date="2023-05" db="EMBL/GenBank/DDBJ databases">
        <title>Mariniplasma microaerophilum sp. nov., a novel anaerobic mollicute isolated from terrestrial mud volcano, Taman Peninsula, Russia.</title>
        <authorList>
            <person name="Khomyakova M.A."/>
            <person name="Merkel A.Y."/>
            <person name="Slobodkin A.I."/>
        </authorList>
    </citation>
    <scope>NUCLEOTIDE SEQUENCE</scope>
    <source>
        <strain evidence="1">M4Ah</strain>
    </source>
</reference>
<dbReference type="RefSeq" id="WP_282839126.1">
    <property type="nucleotide sequence ID" value="NZ_JASCXW010000009.1"/>
</dbReference>
<dbReference type="Proteomes" id="UP001431532">
    <property type="component" value="Unassembled WGS sequence"/>
</dbReference>
<comment type="caution">
    <text evidence="1">The sequence shown here is derived from an EMBL/GenBank/DDBJ whole genome shotgun (WGS) entry which is preliminary data.</text>
</comment>
<dbReference type="PROSITE" id="PS51257">
    <property type="entry name" value="PROKAR_LIPOPROTEIN"/>
    <property type="match status" value="1"/>
</dbReference>
<dbReference type="AlphaFoldDB" id="A0AAW6U493"/>
<proteinExistence type="predicted"/>
<sequence length="302" mass="33670">MKKLYIILLILMILAGCKKTEEITMIVPFGSPQLSQLKMQQSKDYKIDIVQGADPLVAAFGSGSHDVIFAPTNLGAKLYQSKQTYQLLATIVWGNYYLVTQRSDITHLQDLNEEEIIVFGQNQTSDILIKYLIDFYDISCQITYVDSVATASSLFIADTNQIVLVAEPSYAHLKNIYPSLQSIDIQAYYKLATSNKAIPQASVFVKNTLSEQQLIKIQNDLQESIEFIQQNPLQAAQLAVSLGMNIDIDVLSNSISSGYIDYISAQQAKSDIISYFEMILINHPTLIGNQLPDASFYRGDLG</sequence>
<dbReference type="Gene3D" id="3.40.190.10">
    <property type="entry name" value="Periplasmic binding protein-like II"/>
    <property type="match status" value="2"/>
</dbReference>
<evidence type="ECO:0008006" key="3">
    <source>
        <dbReference type="Google" id="ProtNLM"/>
    </source>
</evidence>
<evidence type="ECO:0000313" key="2">
    <source>
        <dbReference type="Proteomes" id="UP001431532"/>
    </source>
</evidence>
<dbReference type="SUPFAM" id="SSF53850">
    <property type="entry name" value="Periplasmic binding protein-like II"/>
    <property type="match status" value="1"/>
</dbReference>
<name>A0AAW6U493_9MOLU</name>
<keyword evidence="2" id="KW-1185">Reference proteome</keyword>
<dbReference type="InterPro" id="IPR027024">
    <property type="entry name" value="UCP027386_ABC_sbc_TM0202"/>
</dbReference>
<dbReference type="EMBL" id="JASCXW010000009">
    <property type="protein sequence ID" value="MDI6452707.1"/>
    <property type="molecule type" value="Genomic_DNA"/>
</dbReference>
<protein>
    <recommendedName>
        <fullName evidence="3">ABC transporter substrate-binding protein</fullName>
    </recommendedName>
</protein>
<dbReference type="PIRSF" id="PIRSF027386">
    <property type="entry name" value="UCP027386_ABC_sbc_TM0202"/>
    <property type="match status" value="1"/>
</dbReference>
<organism evidence="1 2">
    <name type="scientific">Peloplasma aerotolerans</name>
    <dbReference type="NCBI Taxonomy" id="3044389"/>
    <lineage>
        <taxon>Bacteria</taxon>
        <taxon>Bacillati</taxon>
        <taxon>Mycoplasmatota</taxon>
        <taxon>Mollicutes</taxon>
        <taxon>Acholeplasmatales</taxon>
        <taxon>Acholeplasmataceae</taxon>
        <taxon>Peloplasma</taxon>
    </lineage>
</organism>